<dbReference type="AlphaFoldDB" id="A0A6I8VBN4"/>
<feature type="compositionally biased region" description="Low complexity" evidence="1">
    <location>
        <begin position="283"/>
        <end position="294"/>
    </location>
</feature>
<dbReference type="RefSeq" id="XP_015037306.2">
    <property type="nucleotide sequence ID" value="XM_015181820.2"/>
</dbReference>
<evidence type="ECO:0000313" key="4">
    <source>
        <dbReference type="RefSeq" id="XP_015037306.2"/>
    </source>
</evidence>
<dbReference type="Proteomes" id="UP000001819">
    <property type="component" value="Chromosome 2"/>
</dbReference>
<organism evidence="3 4">
    <name type="scientific">Drosophila pseudoobscura pseudoobscura</name>
    <name type="common">Fruit fly</name>
    <dbReference type="NCBI Taxonomy" id="46245"/>
    <lineage>
        <taxon>Eukaryota</taxon>
        <taxon>Metazoa</taxon>
        <taxon>Ecdysozoa</taxon>
        <taxon>Arthropoda</taxon>
        <taxon>Hexapoda</taxon>
        <taxon>Insecta</taxon>
        <taxon>Pterygota</taxon>
        <taxon>Neoptera</taxon>
        <taxon>Endopterygota</taxon>
        <taxon>Diptera</taxon>
        <taxon>Brachycera</taxon>
        <taxon>Muscomorpha</taxon>
        <taxon>Ephydroidea</taxon>
        <taxon>Drosophilidae</taxon>
        <taxon>Drosophila</taxon>
        <taxon>Sophophora</taxon>
    </lineage>
</organism>
<protein>
    <submittedName>
        <fullName evidence="4">Uncharacterized protein hdly isoform X1</fullName>
    </submittedName>
</protein>
<dbReference type="ExpressionAtlas" id="A0A6I8VBN4">
    <property type="expression patterns" value="baseline"/>
</dbReference>
<evidence type="ECO:0000256" key="2">
    <source>
        <dbReference type="SAM" id="SignalP"/>
    </source>
</evidence>
<keyword evidence="2" id="KW-0732">Signal</keyword>
<feature type="signal peptide" evidence="2">
    <location>
        <begin position="1"/>
        <end position="41"/>
    </location>
</feature>
<reference evidence="4" key="2">
    <citation type="submission" date="2025-08" db="UniProtKB">
        <authorList>
            <consortium name="RefSeq"/>
        </authorList>
    </citation>
    <scope>IDENTIFICATION</scope>
    <source>
        <strain evidence="4">MV-25-SWS-2005</strain>
        <tissue evidence="4">Whole body</tissue>
    </source>
</reference>
<feature type="region of interest" description="Disordered" evidence="1">
    <location>
        <begin position="93"/>
        <end position="125"/>
    </location>
</feature>
<evidence type="ECO:0000256" key="1">
    <source>
        <dbReference type="SAM" id="MobiDB-lite"/>
    </source>
</evidence>
<keyword evidence="3" id="KW-1185">Reference proteome</keyword>
<evidence type="ECO:0000313" key="3">
    <source>
        <dbReference type="Proteomes" id="UP000001819"/>
    </source>
</evidence>
<feature type="compositionally biased region" description="Polar residues" evidence="1">
    <location>
        <begin position="300"/>
        <end position="336"/>
    </location>
</feature>
<accession>A0A6I8VBN4</accession>
<feature type="region of interest" description="Disordered" evidence="1">
    <location>
        <begin position="232"/>
        <end position="359"/>
    </location>
</feature>
<feature type="compositionally biased region" description="Basic residues" evidence="1">
    <location>
        <begin position="102"/>
        <end position="117"/>
    </location>
</feature>
<dbReference type="InParanoid" id="A0A6I8VBN4"/>
<feature type="region of interest" description="Disordered" evidence="1">
    <location>
        <begin position="169"/>
        <end position="189"/>
    </location>
</feature>
<gene>
    <name evidence="4" type="primary">hdly</name>
</gene>
<reference evidence="3" key="1">
    <citation type="submission" date="2024-06" db="UniProtKB">
        <authorList>
            <consortium name="RefSeq"/>
        </authorList>
    </citation>
    <scope>NUCLEOTIDE SEQUENCE [LARGE SCALE GENOMIC DNA]</scope>
    <source>
        <strain evidence="3">MV2-25</strain>
    </source>
</reference>
<dbReference type="FunCoup" id="A0A6I8VBN4">
    <property type="interactions" value="2"/>
</dbReference>
<feature type="compositionally biased region" description="Basic residues" evidence="1">
    <location>
        <begin position="169"/>
        <end position="180"/>
    </location>
</feature>
<proteinExistence type="predicted"/>
<feature type="chain" id="PRO_5026060946" evidence="2">
    <location>
        <begin position="42"/>
        <end position="493"/>
    </location>
</feature>
<name>A0A6I8VBN4_DROPS</name>
<sequence>MKRHNKLKEMNRSLPSNGSRSLGLPALLFTLVLCLVAQAASRPPTEDESDIAVLPPDMDNVEIHQVRMVDGVMQADHPVIMYKEDFVSEDYDPSKNETATTVHHKKHKHSRTHHHRQEPHQEKEEEKIVFDVLPDKPIVLNDDLEAAPKKNLEEAAELVKPTKEEWLRKSHKKYHSRQRRQTYTPCSHSSYYQTPSHAVYFQPPAPPSPYYYLPAKPSQRLPVSGKKPILPGKLPIWQDKTDENPTNPMSIGSRDDFLLHNSDPAEADFSIFNQPRPNPNEISGSSGSSSASGSDRGRDNISNSPPAVNNQVWGPISNSRPVSRPSWSQTQTTSRPWDSPPVTAAPSWSRPTPRATPSPKVTNCVWAIVNCCSKGSKKIRYNCFEEFGCSGAFWGINPCADETVLDADERLGETYPLDSAVPVAESAPLAPQPSYRQDALRFPEEYDYQPGSKCQRASQLCCSLYSRNIGSLYECFLYQGCEQTLSNIVANCS</sequence>